<keyword evidence="2" id="KW-1185">Reference proteome</keyword>
<evidence type="ECO:0000313" key="1">
    <source>
        <dbReference type="EMBL" id="GIX61274.1"/>
    </source>
</evidence>
<dbReference type="Proteomes" id="UP001497744">
    <property type="component" value="Unassembled WGS sequence"/>
</dbReference>
<dbReference type="AlphaFoldDB" id="A0AAV4LRB5"/>
<evidence type="ECO:0000313" key="2">
    <source>
        <dbReference type="Proteomes" id="UP001497744"/>
    </source>
</evidence>
<comment type="caution">
    <text evidence="1">The sequence shown here is derived from an EMBL/GenBank/DDBJ whole genome shotgun (WGS) entry which is preliminary data.</text>
</comment>
<reference evidence="1 2" key="1">
    <citation type="submission" date="2021-06" db="EMBL/GenBank/DDBJ databases">
        <title>Genome sequence of Babesia caballi.</title>
        <authorList>
            <person name="Yamagishi J."/>
            <person name="Kidaka T."/>
            <person name="Ochi A."/>
        </authorList>
    </citation>
    <scope>NUCLEOTIDE SEQUENCE [LARGE SCALE GENOMIC DNA]</scope>
    <source>
        <strain evidence="1">USDA-D6B2</strain>
    </source>
</reference>
<dbReference type="EMBL" id="BPLF01000001">
    <property type="protein sequence ID" value="GIX61274.1"/>
    <property type="molecule type" value="Genomic_DNA"/>
</dbReference>
<proteinExistence type="predicted"/>
<name>A0AAV4LRB5_BABCB</name>
<protein>
    <submittedName>
        <fullName evidence="1">Variant erythrocyte surface antigen-1 family protein</fullName>
    </submittedName>
</protein>
<sequence>MGPQKSKLTDWPDNLKDVIDWYLRTGEMDKGGNGISNKTKLKEAVKSVDGFTTATSDLGNFQVEGVAGLFNSVAGALQHLIGYNRNGNHDLTGEGIGRNQSSPYTSSYTAKATWNGQLDTPGSTEANTVASIFLGSMPMVYYFVTYLYWRCSNNKNGGWDTAELTNSHSGLNSFMINMDFPSEQLNGSMSGSQIVKLMTDFHYGFDGLNGVDKSGNSYEKFLGNLHKQHGESKINSAMDCPVYTLYRAAKAYLKYKFEEPKADENEENIRDIKKMFQNFTAACKSAYELKDEFAKFLTDINANITVSSETTNDNSSPSPAAPVAGTLSTLGLGGGAAAAYVFNLGGTKTIVDRLLKIG</sequence>
<gene>
    <name evidence="1" type="ORF">BcabD6B2_07090</name>
</gene>
<organism evidence="1 2">
    <name type="scientific">Babesia caballi</name>
    <dbReference type="NCBI Taxonomy" id="5871"/>
    <lineage>
        <taxon>Eukaryota</taxon>
        <taxon>Sar</taxon>
        <taxon>Alveolata</taxon>
        <taxon>Apicomplexa</taxon>
        <taxon>Aconoidasida</taxon>
        <taxon>Piroplasmida</taxon>
        <taxon>Babesiidae</taxon>
        <taxon>Babesia</taxon>
    </lineage>
</organism>
<dbReference type="GeneID" id="94192757"/>
<accession>A0AAV4LRB5</accession>
<dbReference type="RefSeq" id="XP_067713345.1">
    <property type="nucleotide sequence ID" value="XM_067857244.1"/>
</dbReference>